<proteinExistence type="predicted"/>
<dbReference type="Proteomes" id="UP001430953">
    <property type="component" value="Unassembled WGS sequence"/>
</dbReference>
<dbReference type="AlphaFoldDB" id="A0AAW2FCE9"/>
<evidence type="ECO:0000313" key="1">
    <source>
        <dbReference type="EMBL" id="KAL0112910.1"/>
    </source>
</evidence>
<protein>
    <submittedName>
        <fullName evidence="1">Uncharacterized protein</fullName>
    </submittedName>
</protein>
<name>A0AAW2FCE9_9HYME</name>
<dbReference type="EMBL" id="JADYXP020000012">
    <property type="protein sequence ID" value="KAL0112910.1"/>
    <property type="molecule type" value="Genomic_DNA"/>
</dbReference>
<sequence>MDECYRPATGHFLKCNPSPCVTLTASEKVFTCENNDGCECKTRAEEDVNEQSVDNDSQTSTPSCVSKMDYTLPKYLSNVSPAIEKLVRMMNMPSLITSQGSSNDSSTSANCISMPVYRCGDNFAENFAVSITAREHLDICFSTPKPFVSTFNGDEGAKDNARSRTKQTDVSLSRVDKGSASGWQEIADLISNGESVVDCEDIIYVSEGYFLLMESNRNRMRGAFSERSRRDSKDSAFSDLVESDESLMHVDEE</sequence>
<comment type="caution">
    <text evidence="1">The sequence shown here is derived from an EMBL/GenBank/DDBJ whole genome shotgun (WGS) entry which is preliminary data.</text>
</comment>
<accession>A0AAW2FCE9</accession>
<organism evidence="1 2">
    <name type="scientific">Cardiocondyla obscurior</name>
    <dbReference type="NCBI Taxonomy" id="286306"/>
    <lineage>
        <taxon>Eukaryota</taxon>
        <taxon>Metazoa</taxon>
        <taxon>Ecdysozoa</taxon>
        <taxon>Arthropoda</taxon>
        <taxon>Hexapoda</taxon>
        <taxon>Insecta</taxon>
        <taxon>Pterygota</taxon>
        <taxon>Neoptera</taxon>
        <taxon>Endopterygota</taxon>
        <taxon>Hymenoptera</taxon>
        <taxon>Apocrita</taxon>
        <taxon>Aculeata</taxon>
        <taxon>Formicoidea</taxon>
        <taxon>Formicidae</taxon>
        <taxon>Myrmicinae</taxon>
        <taxon>Cardiocondyla</taxon>
    </lineage>
</organism>
<evidence type="ECO:0000313" key="2">
    <source>
        <dbReference type="Proteomes" id="UP001430953"/>
    </source>
</evidence>
<keyword evidence="2" id="KW-1185">Reference proteome</keyword>
<reference evidence="1 2" key="1">
    <citation type="submission" date="2023-03" db="EMBL/GenBank/DDBJ databases">
        <title>High recombination rates correlate with genetic variation in Cardiocondyla obscurior ants.</title>
        <authorList>
            <person name="Errbii M."/>
        </authorList>
    </citation>
    <scope>NUCLEOTIDE SEQUENCE [LARGE SCALE GENOMIC DNA]</scope>
    <source>
        <strain evidence="1">Alpha-2009</strain>
        <tissue evidence="1">Whole body</tissue>
    </source>
</reference>
<gene>
    <name evidence="1" type="ORF">PUN28_012276</name>
</gene>